<feature type="region of interest" description="Disordered" evidence="1">
    <location>
        <begin position="24"/>
        <end position="52"/>
    </location>
</feature>
<feature type="compositionally biased region" description="Gly residues" evidence="1">
    <location>
        <begin position="40"/>
        <end position="52"/>
    </location>
</feature>
<sequence length="52" mass="5139">MKFLFYGVIVLVFSIIASWVGMVGGSSSSGSGGSSWSSHTGGGSWGGSGGHK</sequence>
<name>A0ABZ1UL38_9BURK</name>
<accession>A0ABZ1UL38</accession>
<evidence type="ECO:0000313" key="2">
    <source>
        <dbReference type="EMBL" id="WUR13374.1"/>
    </source>
</evidence>
<protein>
    <submittedName>
        <fullName evidence="2">Uncharacterized protein</fullName>
    </submittedName>
</protein>
<evidence type="ECO:0000256" key="1">
    <source>
        <dbReference type="SAM" id="MobiDB-lite"/>
    </source>
</evidence>
<evidence type="ECO:0000313" key="3">
    <source>
        <dbReference type="Proteomes" id="UP000321323"/>
    </source>
</evidence>
<proteinExistence type="predicted"/>
<reference evidence="2 3" key="1">
    <citation type="journal article" date="2019" name="Int. J. Syst. Evol. Microbiol.">
        <title>The Draft Whole-Genome Sequence of the Antibiotic Producer Empedobacter haloabium ATCC 31962 Provides Indications for Its Taxonomic Reclassification.</title>
        <authorList>
            <person name="Miess H."/>
            <person name="Arlt P."/>
            <person name="Apel A.K."/>
            <person name="Weber T."/>
            <person name="Nieselt K."/>
            <person name="Hanssen F."/>
            <person name="Czemmel S."/>
            <person name="Nahnsen S."/>
            <person name="Gross H."/>
        </authorList>
    </citation>
    <scope>NUCLEOTIDE SEQUENCE [LARGE SCALE GENOMIC DNA]</scope>
    <source>
        <strain evidence="2 3">ATCC 31962</strain>
    </source>
</reference>
<keyword evidence="3" id="KW-1185">Reference proteome</keyword>
<dbReference type="Proteomes" id="UP000321323">
    <property type="component" value="Chromosome"/>
</dbReference>
<organism evidence="2 3">
    <name type="scientific">[Empedobacter] haloabium</name>
    <dbReference type="NCBI Taxonomy" id="592317"/>
    <lineage>
        <taxon>Bacteria</taxon>
        <taxon>Pseudomonadati</taxon>
        <taxon>Pseudomonadota</taxon>
        <taxon>Betaproteobacteria</taxon>
        <taxon>Burkholderiales</taxon>
        <taxon>Oxalobacteraceae</taxon>
        <taxon>Telluria group</taxon>
        <taxon>Telluria group incertae sedis</taxon>
    </lineage>
</organism>
<feature type="compositionally biased region" description="Low complexity" evidence="1">
    <location>
        <begin position="25"/>
        <end position="39"/>
    </location>
</feature>
<gene>
    <name evidence="2" type="ORF">E7V67_027440</name>
</gene>
<dbReference type="EMBL" id="CP136508">
    <property type="protein sequence ID" value="WUR13374.1"/>
    <property type="molecule type" value="Genomic_DNA"/>
</dbReference>